<proteinExistence type="inferred from homology"/>
<reference evidence="7" key="1">
    <citation type="journal article" date="2019" name="Int. J. Syst. Evol. Microbiol.">
        <title>The Global Catalogue of Microorganisms (GCM) 10K type strain sequencing project: providing services to taxonomists for standard genome sequencing and annotation.</title>
        <authorList>
            <consortium name="The Broad Institute Genomics Platform"/>
            <consortium name="The Broad Institute Genome Sequencing Center for Infectious Disease"/>
            <person name="Wu L."/>
            <person name="Ma J."/>
        </authorList>
    </citation>
    <scope>NUCLEOTIDE SEQUENCE [LARGE SCALE GENOMIC DNA]</scope>
    <source>
        <strain evidence="7">JCM 17021</strain>
    </source>
</reference>
<evidence type="ECO:0000256" key="3">
    <source>
        <dbReference type="ARBA" id="ARBA00023002"/>
    </source>
</evidence>
<dbReference type="SUPFAM" id="SSF51905">
    <property type="entry name" value="FAD/NAD(P)-binding domain"/>
    <property type="match status" value="1"/>
</dbReference>
<dbReference type="EMBL" id="BAABCN010000008">
    <property type="protein sequence ID" value="GAA3883720.1"/>
    <property type="molecule type" value="Genomic_DNA"/>
</dbReference>
<evidence type="ECO:0000259" key="5">
    <source>
        <dbReference type="Pfam" id="PF01593"/>
    </source>
</evidence>
<dbReference type="InterPro" id="IPR036188">
    <property type="entry name" value="FAD/NAD-bd_sf"/>
</dbReference>
<comment type="similarity">
    <text evidence="4">Belongs to the carotenoid/retinoid oxidoreductase family.</text>
</comment>
<evidence type="ECO:0000313" key="6">
    <source>
        <dbReference type="EMBL" id="GAA3883720.1"/>
    </source>
</evidence>
<gene>
    <name evidence="6" type="primary">crtI</name>
    <name evidence="6" type="ORF">GCM10022381_27380</name>
</gene>
<dbReference type="PANTHER" id="PTHR43734:SF1">
    <property type="entry name" value="PHYTOENE DESATURASE"/>
    <property type="match status" value="1"/>
</dbReference>
<comment type="caution">
    <text evidence="6">The sequence shown here is derived from an EMBL/GenBank/DDBJ whole genome shotgun (WGS) entry which is preliminary data.</text>
</comment>
<sequence>MIGGGIAGLASAALLAKEGHDVTLLEAQSTLGGRAGVWESDGFRFDTGPSWYLMPEVFDHFYKLLGTNAAAQLHLTRLDPGYRVHFESDVDPVDIAADRASNTALFERIEPGAGKALDRYLDSAEDTYRVAVDRFLYSSFESMGQFASREILRRLGRLGRLLLQPLDRFIAGYVNDPRLRQILGYPAVFLGSSPDRTPALYHLMSHLDLADGVLYPQGGFATIIDSIAGLARAEGVEIITDARVTAILTRSFAQRAAVTTGVSYLDDTGHVVRLAADNVVSCADLHHTETELVPVGHRTYPERWWRRRVSGPGAVLVMLGVRGELPQLLHHTLFFTSDWKENFGRIFGRRPSVPSPASFYACMPSVTDAAVAPDGDSNLFLLVPIPADPTLGHGGIDGSGSPTIEAIADRAIEQLSEWAGIPDLAERIVVRRTIGPADFAATLNSWKGGALGPAHTLRQSAFFRGSNKSARVDGLYYAGGSTIPGIGLPMCLISAEILLKRMNSDTSPGPLPEPR</sequence>
<feature type="domain" description="Amine oxidase" evidence="5">
    <location>
        <begin position="6"/>
        <end position="495"/>
    </location>
</feature>
<dbReference type="Proteomes" id="UP001501803">
    <property type="component" value="Unassembled WGS sequence"/>
</dbReference>
<organism evidence="6 7">
    <name type="scientific">Leifsonia kafniensis</name>
    <dbReference type="NCBI Taxonomy" id="475957"/>
    <lineage>
        <taxon>Bacteria</taxon>
        <taxon>Bacillati</taxon>
        <taxon>Actinomycetota</taxon>
        <taxon>Actinomycetes</taxon>
        <taxon>Micrococcales</taxon>
        <taxon>Microbacteriaceae</taxon>
        <taxon>Leifsonia</taxon>
    </lineage>
</organism>
<keyword evidence="7" id="KW-1185">Reference proteome</keyword>
<dbReference type="InterPro" id="IPR002937">
    <property type="entry name" value="Amino_oxidase"/>
</dbReference>
<dbReference type="Pfam" id="PF01593">
    <property type="entry name" value="Amino_oxidase"/>
    <property type="match status" value="1"/>
</dbReference>
<name>A0ABP7KNH0_9MICO</name>
<evidence type="ECO:0000256" key="2">
    <source>
        <dbReference type="ARBA" id="ARBA00022746"/>
    </source>
</evidence>
<dbReference type="PANTHER" id="PTHR43734">
    <property type="entry name" value="PHYTOENE DESATURASE"/>
    <property type="match status" value="1"/>
</dbReference>
<dbReference type="Gene3D" id="3.50.50.60">
    <property type="entry name" value="FAD/NAD(P)-binding domain"/>
    <property type="match status" value="2"/>
</dbReference>
<comment type="pathway">
    <text evidence="1 4">Carotenoid biosynthesis.</text>
</comment>
<dbReference type="InterPro" id="IPR014105">
    <property type="entry name" value="Carotenoid/retinoid_OxRdtase"/>
</dbReference>
<keyword evidence="3 4" id="KW-0560">Oxidoreductase</keyword>
<protein>
    <submittedName>
        <fullName evidence="6">Phytoene desaturase family protein</fullName>
    </submittedName>
</protein>
<evidence type="ECO:0000313" key="7">
    <source>
        <dbReference type="Proteomes" id="UP001501803"/>
    </source>
</evidence>
<keyword evidence="2 4" id="KW-0125">Carotenoid biosynthesis</keyword>
<accession>A0ABP7KNH0</accession>
<evidence type="ECO:0000256" key="4">
    <source>
        <dbReference type="RuleBase" id="RU362075"/>
    </source>
</evidence>
<dbReference type="NCBIfam" id="TIGR02734">
    <property type="entry name" value="crtI_fam"/>
    <property type="match status" value="1"/>
</dbReference>
<evidence type="ECO:0000256" key="1">
    <source>
        <dbReference type="ARBA" id="ARBA00004829"/>
    </source>
</evidence>